<name>A0A5M4B665_9BACT</name>
<comment type="caution">
    <text evidence="1">The sequence shown here is derived from an EMBL/GenBank/DDBJ whole genome shotgun (WGS) entry which is preliminary data.</text>
</comment>
<sequence length="227" mass="26543">MSNGFQIFKKEAELIQNEYPGLKLDADEMTNAPCLSGIIQLESENGDVIDRYKLKIVAIPEYPTRFPYVFETEGRIPLNIDWHVYPNDGHCCISSFPEEILTCKKGINLRDFIENHLKPYLFSQKYREDNGFFLLERAHGVKGNVQFFIDAFKTNDLILIVNGLRFIKKRKEPNRVSLCFCESGQKFRNCHRETYRMLSIFSDHEIEFFINMIVRYGYASSLINTLL</sequence>
<protein>
    <recommendedName>
        <fullName evidence="3">SEC-C domain-containing protein</fullName>
    </recommendedName>
</protein>
<accession>A0A5M4B665</accession>
<evidence type="ECO:0008006" key="3">
    <source>
        <dbReference type="Google" id="ProtNLM"/>
    </source>
</evidence>
<dbReference type="EMBL" id="BLAX01000001">
    <property type="protein sequence ID" value="GET35237.1"/>
    <property type="molecule type" value="Genomic_DNA"/>
</dbReference>
<organism evidence="1 2">
    <name type="scientific">Prolixibacter bellariivorans</name>
    <dbReference type="NCBI Taxonomy" id="314319"/>
    <lineage>
        <taxon>Bacteria</taxon>
        <taxon>Pseudomonadati</taxon>
        <taxon>Bacteroidota</taxon>
        <taxon>Bacteroidia</taxon>
        <taxon>Marinilabiliales</taxon>
        <taxon>Prolixibacteraceae</taxon>
        <taxon>Prolixibacter</taxon>
    </lineage>
</organism>
<evidence type="ECO:0000313" key="1">
    <source>
        <dbReference type="EMBL" id="GET35237.1"/>
    </source>
</evidence>
<reference evidence="1 2" key="1">
    <citation type="submission" date="2019-10" db="EMBL/GenBank/DDBJ databases">
        <title>Prolixibacter strains distinguished by the presence of nitrate reductase genes were adept at nitrate-dependent anaerobic corrosion of metallic iron and carbon steel.</title>
        <authorList>
            <person name="Iino T."/>
            <person name="Shono N."/>
            <person name="Ito K."/>
            <person name="Nakamura R."/>
            <person name="Sueoka K."/>
            <person name="Harayama S."/>
            <person name="Ohkuma M."/>
        </authorList>
    </citation>
    <scope>NUCLEOTIDE SEQUENCE [LARGE SCALE GENOMIC DNA]</scope>
    <source>
        <strain evidence="1 2">JCM 13498</strain>
    </source>
</reference>
<gene>
    <name evidence="1" type="ORF">PbJCM13498_41000</name>
</gene>
<evidence type="ECO:0000313" key="2">
    <source>
        <dbReference type="Proteomes" id="UP000391834"/>
    </source>
</evidence>
<keyword evidence="2" id="KW-1185">Reference proteome</keyword>
<dbReference type="Proteomes" id="UP000391834">
    <property type="component" value="Unassembled WGS sequence"/>
</dbReference>
<proteinExistence type="predicted"/>
<dbReference type="AlphaFoldDB" id="A0A5M4B665"/>